<reference evidence="1" key="1">
    <citation type="journal article" date="2014" name="Front. Microbiol.">
        <title>High frequency of phylogenetically diverse reductive dehalogenase-homologous genes in deep subseafloor sedimentary metagenomes.</title>
        <authorList>
            <person name="Kawai M."/>
            <person name="Futagami T."/>
            <person name="Toyoda A."/>
            <person name="Takaki Y."/>
            <person name="Nishi S."/>
            <person name="Hori S."/>
            <person name="Arai W."/>
            <person name="Tsubouchi T."/>
            <person name="Morono Y."/>
            <person name="Uchiyama I."/>
            <person name="Ito T."/>
            <person name="Fujiyama A."/>
            <person name="Inagaki F."/>
            <person name="Takami H."/>
        </authorList>
    </citation>
    <scope>NUCLEOTIDE SEQUENCE</scope>
    <source>
        <strain evidence="1">Expedition CK06-06</strain>
    </source>
</reference>
<sequence length="155" mass="18378">MKTNEFESYQPFLQNFTDAGYEFKTYDNFQHGQDKQVIIRHDVDFDTGLAVEMARLEEKICRATYFIWLTNNFYNILSGETKEDILQIWWCHDVKIHLDVENYYKNMNLGHGINTESIIFSMLFDAGVHTLEPFSIHKPLKKSLHKYLGNVDHTY</sequence>
<feature type="non-terminal residue" evidence="1">
    <location>
        <position position="155"/>
    </location>
</feature>
<comment type="caution">
    <text evidence="1">The sequence shown here is derived from an EMBL/GenBank/DDBJ whole genome shotgun (WGS) entry which is preliminary data.</text>
</comment>
<evidence type="ECO:0000313" key="1">
    <source>
        <dbReference type="EMBL" id="GAG95243.1"/>
    </source>
</evidence>
<proteinExistence type="predicted"/>
<protein>
    <submittedName>
        <fullName evidence="1">Uncharacterized protein</fullName>
    </submittedName>
</protein>
<gene>
    <name evidence="1" type="ORF">S01H4_48920</name>
</gene>
<name>X1CG50_9ZZZZ</name>
<dbReference type="AlphaFoldDB" id="X1CG50"/>
<dbReference type="EMBL" id="BART01027616">
    <property type="protein sequence ID" value="GAG95243.1"/>
    <property type="molecule type" value="Genomic_DNA"/>
</dbReference>
<accession>X1CG50</accession>
<organism evidence="1">
    <name type="scientific">marine sediment metagenome</name>
    <dbReference type="NCBI Taxonomy" id="412755"/>
    <lineage>
        <taxon>unclassified sequences</taxon>
        <taxon>metagenomes</taxon>
        <taxon>ecological metagenomes</taxon>
    </lineage>
</organism>